<protein>
    <recommendedName>
        <fullName evidence="3">Integrase catalytic domain-containing protein</fullName>
    </recommendedName>
</protein>
<proteinExistence type="predicted"/>
<dbReference type="SUPFAM" id="SSF53098">
    <property type="entry name" value="Ribonuclease H-like"/>
    <property type="match status" value="1"/>
</dbReference>
<dbReference type="InterPro" id="IPR036397">
    <property type="entry name" value="RNaseH_sf"/>
</dbReference>
<dbReference type="PROSITE" id="PS50994">
    <property type="entry name" value="INTEGRASE"/>
    <property type="match status" value="1"/>
</dbReference>
<feature type="region of interest" description="Disordered" evidence="2">
    <location>
        <begin position="553"/>
        <end position="581"/>
    </location>
</feature>
<feature type="domain" description="Integrase catalytic" evidence="3">
    <location>
        <begin position="454"/>
        <end position="549"/>
    </location>
</feature>
<dbReference type="Pfam" id="PF07727">
    <property type="entry name" value="RVT_2"/>
    <property type="match status" value="2"/>
</dbReference>
<feature type="compositionally biased region" description="Basic and acidic residues" evidence="2">
    <location>
        <begin position="288"/>
        <end position="305"/>
    </location>
</feature>
<dbReference type="EMBL" id="OIVN01000403">
    <property type="protein sequence ID" value="SPC79654.1"/>
    <property type="molecule type" value="Genomic_DNA"/>
</dbReference>
<evidence type="ECO:0000313" key="4">
    <source>
        <dbReference type="EMBL" id="SPC79654.1"/>
    </source>
</evidence>
<dbReference type="GO" id="GO:0003676">
    <property type="term" value="F:nucleic acid binding"/>
    <property type="evidence" value="ECO:0007669"/>
    <property type="project" value="InterPro"/>
</dbReference>
<dbReference type="Pfam" id="PF14244">
    <property type="entry name" value="Retrotran_gag_3"/>
    <property type="match status" value="1"/>
</dbReference>
<feature type="compositionally biased region" description="Polar residues" evidence="2">
    <location>
        <begin position="306"/>
        <end position="316"/>
    </location>
</feature>
<dbReference type="CDD" id="cd09272">
    <property type="entry name" value="RNase_HI_RT_Ty1"/>
    <property type="match status" value="1"/>
</dbReference>
<dbReference type="PANTHER" id="PTHR11439:SF463">
    <property type="entry name" value="REVERSE TRANSCRIPTASE TY1_COPIA-TYPE DOMAIN-CONTAINING PROTEIN"/>
    <property type="match status" value="1"/>
</dbReference>
<dbReference type="InterPro" id="IPR054722">
    <property type="entry name" value="PolX-like_BBD"/>
</dbReference>
<dbReference type="Gene3D" id="3.30.420.10">
    <property type="entry name" value="Ribonuclease H-like superfamily/Ribonuclease H"/>
    <property type="match status" value="1"/>
</dbReference>
<accession>A0A2N9EYL3</accession>
<dbReference type="AlphaFoldDB" id="A0A2N9EYL3"/>
<organism evidence="4">
    <name type="scientific">Fagus sylvatica</name>
    <name type="common">Beechnut</name>
    <dbReference type="NCBI Taxonomy" id="28930"/>
    <lineage>
        <taxon>Eukaryota</taxon>
        <taxon>Viridiplantae</taxon>
        <taxon>Streptophyta</taxon>
        <taxon>Embryophyta</taxon>
        <taxon>Tracheophyta</taxon>
        <taxon>Spermatophyta</taxon>
        <taxon>Magnoliopsida</taxon>
        <taxon>eudicotyledons</taxon>
        <taxon>Gunneridae</taxon>
        <taxon>Pentapetalae</taxon>
        <taxon>rosids</taxon>
        <taxon>fabids</taxon>
        <taxon>Fagales</taxon>
        <taxon>Fagaceae</taxon>
        <taxon>Fagus</taxon>
    </lineage>
</organism>
<evidence type="ECO:0000256" key="1">
    <source>
        <dbReference type="ARBA" id="ARBA00022750"/>
    </source>
</evidence>
<dbReference type="SUPFAM" id="SSF56672">
    <property type="entry name" value="DNA/RNA polymerases"/>
    <property type="match status" value="1"/>
</dbReference>
<gene>
    <name evidence="4" type="ORF">FSB_LOCUS7536</name>
</gene>
<evidence type="ECO:0000256" key="2">
    <source>
        <dbReference type="SAM" id="MobiDB-lite"/>
    </source>
</evidence>
<dbReference type="InterPro" id="IPR013103">
    <property type="entry name" value="RVT_2"/>
</dbReference>
<dbReference type="InterPro" id="IPR043502">
    <property type="entry name" value="DNA/RNA_pol_sf"/>
</dbReference>
<dbReference type="GO" id="GO:0004190">
    <property type="term" value="F:aspartic-type endopeptidase activity"/>
    <property type="evidence" value="ECO:0007669"/>
    <property type="project" value="UniProtKB-KW"/>
</dbReference>
<keyword evidence="1" id="KW-0378">Hydrolase</keyword>
<dbReference type="PANTHER" id="PTHR11439">
    <property type="entry name" value="GAG-POL-RELATED RETROTRANSPOSON"/>
    <property type="match status" value="1"/>
</dbReference>
<reference evidence="4" key="1">
    <citation type="submission" date="2018-02" db="EMBL/GenBank/DDBJ databases">
        <authorList>
            <person name="Cohen D.B."/>
            <person name="Kent A.D."/>
        </authorList>
    </citation>
    <scope>NUCLEOTIDE SEQUENCE</scope>
</reference>
<dbReference type="GO" id="GO:0015074">
    <property type="term" value="P:DNA integration"/>
    <property type="evidence" value="ECO:0007669"/>
    <property type="project" value="InterPro"/>
</dbReference>
<evidence type="ECO:0000259" key="3">
    <source>
        <dbReference type="PROSITE" id="PS50994"/>
    </source>
</evidence>
<sequence>MSEVPPKSSAAPPVSSTVMTQLDNMSMQMTSNKLDGTNYSAWSQFVELYVTGKGKLGYLTGEKIKPAISDPLFSTWVEENAMLMSWLLNSMTPDINASFLRLPTAHDIWDAVAQTYFTGNDASQIYELRRKAHETRQQGKSLASYFSALQTIWQELDFLNPYDMESAKDTATLKTRIENERVYDFLAGLDPGFDQIRVQVLAQDPTPNLRSTYAFVRREELRQAAMLASPPHESSALITIQDSPSALVSSGSWKPENKESLFCTHCKGTKHTRETCFKLNGYPDWFRKKGEGSSRHKGGKTESRAHTTTVHTPQPQYSQAQVDHILKEYAQRLSQKDASCSLANTGNFGFALNTPNRDCCESSWIIDSGSTDHMTHESSNFSSYNTHPSKRCVKTANGSSSAVSGDLLTGTMIGLGRERDGLYYLDLNWHAKEDTGQVHQVVGSSTSEAQIWFFDSDNGGEYFKKELSAYFHAYGIIHQTSCVDTPQQNGVAERKNRHLLEVARSLMFAMNVPKSFWGDAVLTAAYLINRMPSKVLQFQTPLQSLSKTHSLPTLLQIPPKPSSGPALDSREQASLDQSNDQLVVPVTGNPEIVSSLEPTTPVDSHVDDSNMPIALRKSTRTCPSIYRYPISNYVSSHRLSPSCKAFANQLSSVSIPKNLQEALNNPRWKAAMVEEMEALQKNSTWKLVELPKDKKTVGCKWVFTVKHKADGSIERFKARLVAKGYTQTYGIDYQETFAPVAKINTIRVLLSLAANLEWPLQQFDVKNAFLHGDLEEEVYMDFPPGFSTSSESGKVTALIVYVDDIVVTGNDIMEMGKLKTYLAKEFEIKDLGTLRYFLGIEVARSKEGIFVSQRKYVLDLLVETGMLACKPIDTPIEQNHRLGEDVDDTPVDRERYQKLVGKLIYLSHTRPDIAFAVSVVSQFMHAPCEKHMEAVYRILRYLKSAPGKGLMLYKNGHLEVEGYTDADWAGSITDRRSTSGYCTFVGGNLVTWRSKKQSVVARSSAEAEFRAMAHGICEMLWLKAMLKELGVHSKDPMKLYCDNKAAISIAHNPVQHDRTKHVEVDRHFIKEKLTEGLICTPFVRTENQLADILTKGVSNKIFNSALDKLGIRDIYAPA</sequence>
<dbReference type="InterPro" id="IPR001584">
    <property type="entry name" value="Integrase_cat-core"/>
</dbReference>
<keyword evidence="1" id="KW-0064">Aspartyl protease</keyword>
<dbReference type="InterPro" id="IPR029472">
    <property type="entry name" value="Copia-like_N"/>
</dbReference>
<dbReference type="InterPro" id="IPR012337">
    <property type="entry name" value="RNaseH-like_sf"/>
</dbReference>
<keyword evidence="1" id="KW-0645">Protease</keyword>
<feature type="region of interest" description="Disordered" evidence="2">
    <location>
        <begin position="288"/>
        <end position="316"/>
    </location>
</feature>
<dbReference type="Pfam" id="PF22936">
    <property type="entry name" value="Pol_BBD"/>
    <property type="match status" value="1"/>
</dbReference>
<name>A0A2N9EYL3_FAGSY</name>